<sequence>MRIRLTLRRIMILVASAALGLFAWVEFRDGIPPRFVLRGVPARVARLKPGMSYRETKEILSLETSWLQGGTSAWTYYGSGSRKAMTWVYALRQEELTAAAAARMKAQSPGLVPHVEPTARIHLRFVMDLREDEQDWRQSPSTRLTSARFVADGRVVAEMPE</sequence>
<dbReference type="EMBL" id="CP003364">
    <property type="protein sequence ID" value="AGA31160.1"/>
    <property type="molecule type" value="Genomic_DNA"/>
</dbReference>
<gene>
    <name evidence="1" type="ordered locus">Sinac_7106</name>
</gene>
<accession>L0DQH6</accession>
<keyword evidence="2" id="KW-1185">Reference proteome</keyword>
<dbReference type="AlphaFoldDB" id="L0DQH6"/>
<dbReference type="HOGENOM" id="CLU_1642592_0_0_0"/>
<evidence type="ECO:0000313" key="2">
    <source>
        <dbReference type="Proteomes" id="UP000010798"/>
    </source>
</evidence>
<dbReference type="RefSeq" id="WP_015250232.1">
    <property type="nucleotide sequence ID" value="NC_019892.1"/>
</dbReference>
<protein>
    <submittedName>
        <fullName evidence="1">Uncharacterized protein</fullName>
    </submittedName>
</protein>
<dbReference type="OrthoDB" id="10000949at2"/>
<organism evidence="1 2">
    <name type="scientific">Singulisphaera acidiphila (strain ATCC BAA-1392 / DSM 18658 / VKM B-2454 / MOB10)</name>
    <dbReference type="NCBI Taxonomy" id="886293"/>
    <lineage>
        <taxon>Bacteria</taxon>
        <taxon>Pseudomonadati</taxon>
        <taxon>Planctomycetota</taxon>
        <taxon>Planctomycetia</taxon>
        <taxon>Isosphaerales</taxon>
        <taxon>Isosphaeraceae</taxon>
        <taxon>Singulisphaera</taxon>
    </lineage>
</organism>
<dbReference type="KEGG" id="saci:Sinac_7106"/>
<reference evidence="1 2" key="1">
    <citation type="submission" date="2012-02" db="EMBL/GenBank/DDBJ databases">
        <title>Complete sequence of chromosome of Singulisphaera acidiphila DSM 18658.</title>
        <authorList>
            <consortium name="US DOE Joint Genome Institute (JGI-PGF)"/>
            <person name="Lucas S."/>
            <person name="Copeland A."/>
            <person name="Lapidus A."/>
            <person name="Glavina del Rio T."/>
            <person name="Dalin E."/>
            <person name="Tice H."/>
            <person name="Bruce D."/>
            <person name="Goodwin L."/>
            <person name="Pitluck S."/>
            <person name="Peters L."/>
            <person name="Ovchinnikova G."/>
            <person name="Chertkov O."/>
            <person name="Kyrpides N."/>
            <person name="Mavromatis K."/>
            <person name="Ivanova N."/>
            <person name="Brettin T."/>
            <person name="Detter J.C."/>
            <person name="Han C."/>
            <person name="Larimer F."/>
            <person name="Land M."/>
            <person name="Hauser L."/>
            <person name="Markowitz V."/>
            <person name="Cheng J.-F."/>
            <person name="Hugenholtz P."/>
            <person name="Woyke T."/>
            <person name="Wu D."/>
            <person name="Tindall B."/>
            <person name="Pomrenke H."/>
            <person name="Brambilla E."/>
            <person name="Klenk H.-P."/>
            <person name="Eisen J.A."/>
        </authorList>
    </citation>
    <scope>NUCLEOTIDE SEQUENCE [LARGE SCALE GENOMIC DNA]</scope>
    <source>
        <strain evidence="2">ATCC BAA-1392 / DSM 18658 / VKM B-2454 / MOB10</strain>
    </source>
</reference>
<dbReference type="Proteomes" id="UP000010798">
    <property type="component" value="Chromosome"/>
</dbReference>
<evidence type="ECO:0000313" key="1">
    <source>
        <dbReference type="EMBL" id="AGA31160.1"/>
    </source>
</evidence>
<name>L0DQH6_SINAD</name>
<proteinExistence type="predicted"/>